<dbReference type="NCBIfam" id="TIGR01498">
    <property type="entry name" value="folK"/>
    <property type="match status" value="1"/>
</dbReference>
<dbReference type="EC" id="2.7.6.3" evidence="3"/>
<keyword evidence="5" id="KW-0547">Nucleotide-binding</keyword>
<dbReference type="PANTHER" id="PTHR43071:SF1">
    <property type="entry name" value="2-AMINO-4-HYDROXY-6-HYDROXYMETHYLDIHYDROPTERIDINE PYROPHOSPHOKINASE"/>
    <property type="match status" value="1"/>
</dbReference>
<dbReference type="RefSeq" id="WP_142506086.1">
    <property type="nucleotide sequence ID" value="NZ_FXTI01000008.1"/>
</dbReference>
<dbReference type="GO" id="GO:0003848">
    <property type="term" value="F:2-amino-4-hydroxy-6-hydroxymethyldihydropteridine diphosphokinase activity"/>
    <property type="evidence" value="ECO:0007669"/>
    <property type="project" value="UniProtKB-EC"/>
</dbReference>
<dbReference type="AlphaFoldDB" id="A0A521E9I9"/>
<evidence type="ECO:0000313" key="10">
    <source>
        <dbReference type="EMBL" id="SMO80607.1"/>
    </source>
</evidence>
<dbReference type="Proteomes" id="UP000315636">
    <property type="component" value="Unassembled WGS sequence"/>
</dbReference>
<dbReference type="Gene3D" id="3.30.70.560">
    <property type="entry name" value="7,8-Dihydro-6-hydroxymethylpterin-pyrophosphokinase HPPK"/>
    <property type="match status" value="1"/>
</dbReference>
<evidence type="ECO:0000256" key="2">
    <source>
        <dbReference type="ARBA" id="ARBA00005051"/>
    </source>
</evidence>
<keyword evidence="6 10" id="KW-0418">Kinase</keyword>
<keyword evidence="4" id="KW-0808">Transferase</keyword>
<reference evidence="10 11" key="1">
    <citation type="submission" date="2017-05" db="EMBL/GenBank/DDBJ databases">
        <authorList>
            <person name="Varghese N."/>
            <person name="Submissions S."/>
        </authorList>
    </citation>
    <scope>NUCLEOTIDE SEQUENCE [LARGE SCALE GENOMIC DNA]</scope>
    <source>
        <strain evidence="10 11">DSM 45474</strain>
    </source>
</reference>
<dbReference type="GO" id="GO:0046654">
    <property type="term" value="P:tetrahydrofolate biosynthetic process"/>
    <property type="evidence" value="ECO:0007669"/>
    <property type="project" value="UniProtKB-UniPathway"/>
</dbReference>
<evidence type="ECO:0000256" key="6">
    <source>
        <dbReference type="ARBA" id="ARBA00022777"/>
    </source>
</evidence>
<dbReference type="InterPro" id="IPR000550">
    <property type="entry name" value="Hppk"/>
</dbReference>
<evidence type="ECO:0000256" key="4">
    <source>
        <dbReference type="ARBA" id="ARBA00022679"/>
    </source>
</evidence>
<evidence type="ECO:0000256" key="7">
    <source>
        <dbReference type="ARBA" id="ARBA00022840"/>
    </source>
</evidence>
<evidence type="ECO:0000256" key="5">
    <source>
        <dbReference type="ARBA" id="ARBA00022741"/>
    </source>
</evidence>
<dbReference type="GO" id="GO:0046656">
    <property type="term" value="P:folic acid biosynthetic process"/>
    <property type="evidence" value="ECO:0007669"/>
    <property type="project" value="UniProtKB-KW"/>
</dbReference>
<comment type="pathway">
    <text evidence="2">Cofactor biosynthesis; tetrahydrofolate biosynthesis; 2-amino-4-hydroxy-6-hydroxymethyl-7,8-dihydropteridine diphosphate from 7,8-dihydroneopterin triphosphate: step 4/4.</text>
</comment>
<dbReference type="OrthoDB" id="9808041at2"/>
<dbReference type="PROSITE" id="PS00794">
    <property type="entry name" value="HPPK"/>
    <property type="match status" value="1"/>
</dbReference>
<feature type="domain" description="7,8-dihydro-6-hydroxymethylpterin-pyrophosphokinase" evidence="9">
    <location>
        <begin position="90"/>
        <end position="101"/>
    </location>
</feature>
<evidence type="ECO:0000313" key="11">
    <source>
        <dbReference type="Proteomes" id="UP000315636"/>
    </source>
</evidence>
<evidence type="ECO:0000256" key="1">
    <source>
        <dbReference type="ARBA" id="ARBA00000198"/>
    </source>
</evidence>
<dbReference type="UniPathway" id="UPA00077">
    <property type="reaction ID" value="UER00155"/>
</dbReference>
<dbReference type="GO" id="GO:0005524">
    <property type="term" value="F:ATP binding"/>
    <property type="evidence" value="ECO:0007669"/>
    <property type="project" value="UniProtKB-KW"/>
</dbReference>
<dbReference type="SUPFAM" id="SSF55083">
    <property type="entry name" value="6-hydroxymethyl-7,8-dihydropterin pyrophosphokinase, HPPK"/>
    <property type="match status" value="1"/>
</dbReference>
<accession>A0A521E9I9</accession>
<comment type="catalytic activity">
    <reaction evidence="1">
        <text>6-hydroxymethyl-7,8-dihydropterin + ATP = (7,8-dihydropterin-6-yl)methyl diphosphate + AMP + H(+)</text>
        <dbReference type="Rhea" id="RHEA:11412"/>
        <dbReference type="ChEBI" id="CHEBI:15378"/>
        <dbReference type="ChEBI" id="CHEBI:30616"/>
        <dbReference type="ChEBI" id="CHEBI:44841"/>
        <dbReference type="ChEBI" id="CHEBI:72950"/>
        <dbReference type="ChEBI" id="CHEBI:456215"/>
        <dbReference type="EC" id="2.7.6.3"/>
    </reaction>
</comment>
<dbReference type="EMBL" id="FXTI01000008">
    <property type="protein sequence ID" value="SMO80607.1"/>
    <property type="molecule type" value="Genomic_DNA"/>
</dbReference>
<proteinExistence type="predicted"/>
<name>A0A521E9I9_9BACL</name>
<organism evidence="10 11">
    <name type="scientific">Melghirimyces algeriensis</name>
    <dbReference type="NCBI Taxonomy" id="910412"/>
    <lineage>
        <taxon>Bacteria</taxon>
        <taxon>Bacillati</taxon>
        <taxon>Bacillota</taxon>
        <taxon>Bacilli</taxon>
        <taxon>Bacillales</taxon>
        <taxon>Thermoactinomycetaceae</taxon>
        <taxon>Melghirimyces</taxon>
    </lineage>
</organism>
<keyword evidence="7" id="KW-0067">ATP-binding</keyword>
<dbReference type="CDD" id="cd00483">
    <property type="entry name" value="HPPK"/>
    <property type="match status" value="1"/>
</dbReference>
<dbReference type="PANTHER" id="PTHR43071">
    <property type="entry name" value="2-AMINO-4-HYDROXY-6-HYDROXYMETHYLDIHYDROPTERIDINE PYROPHOSPHOKINASE"/>
    <property type="match status" value="1"/>
</dbReference>
<dbReference type="Pfam" id="PF01288">
    <property type="entry name" value="HPPK"/>
    <property type="match status" value="1"/>
</dbReference>
<evidence type="ECO:0000259" key="9">
    <source>
        <dbReference type="PROSITE" id="PS00794"/>
    </source>
</evidence>
<dbReference type="InterPro" id="IPR035907">
    <property type="entry name" value="Hppk_sf"/>
</dbReference>
<protein>
    <recommendedName>
        <fullName evidence="3">2-amino-4-hydroxy-6-hydroxymethyldihydropteridine diphosphokinase</fullName>
        <ecNumber evidence="3">2.7.6.3</ecNumber>
    </recommendedName>
</protein>
<evidence type="ECO:0000256" key="3">
    <source>
        <dbReference type="ARBA" id="ARBA00013253"/>
    </source>
</evidence>
<evidence type="ECO:0000256" key="8">
    <source>
        <dbReference type="ARBA" id="ARBA00022909"/>
    </source>
</evidence>
<gene>
    <name evidence="10" type="ORF">SAMN06264849_108126</name>
</gene>
<sequence length="187" mass="21076">MTKIIAYIGLGSNLGRRMANLEEAVDRLHHREGVHVTRLSPVYETAPVGYVNQPDFLNACAEIKTTLSPMDLLHTLLDVERELHRVRVMRWGPRTIDLDLLLYGDQIIQTEDLTVPHPRMTERPFVLIPLADLIPERIIPGTGKTVIHWVRETGQPEDLVRSSDTFCSYTVAKKESLPSGSKEVSDG</sequence>
<keyword evidence="8" id="KW-0289">Folate biosynthesis</keyword>
<keyword evidence="11" id="KW-1185">Reference proteome</keyword>
<dbReference type="GO" id="GO:0016301">
    <property type="term" value="F:kinase activity"/>
    <property type="evidence" value="ECO:0007669"/>
    <property type="project" value="UniProtKB-KW"/>
</dbReference>